<dbReference type="SUPFAM" id="SSF50199">
    <property type="entry name" value="Staphylococcal nuclease"/>
    <property type="match status" value="1"/>
</dbReference>
<sequence length="480" mass="53158">MRTWSVGFVLLLAVLLACGGEEGECGPRTGVVTQVIDGDTVVLQDGERIRYLLADAPETTRGHHDCFGEEAAAFNRSLVEGRTVRLRDGEACTDRFGRRLAYVSVEGHDVNALLVERGYACTLFVSPAGGSRRGEFEALEVEARRARRGLWGRCPAPCPKGRRPAASALRQRVRHRQLQLPVQRPRGRVARRDEVQRVALEPHVEGVTHGQPQLEPLLLEHRVEVGRRREPADDLPRALDEPGQRLHGAGLLQVRARAELRRHRDAPGGGQLVGHRGQLTPQVQGRGLGHRLRRRVQHGHVVQRERLDDPVRHERHVRAVPARAVPARRVQEHPASLTELAVLAEDARHLASAAQEQRHLRQVERQALVASGHEDAHRLHHLPDAAHVPPTQGLQRIHRLGEGHDQSLPFRSDPRGCVHDGGCLGAVPASCPSVLRSANAMTRFLPSVFLSSFAHVPDGTQRHAQAFHGRLPPPRVPSQR</sequence>
<dbReference type="AlphaFoldDB" id="A0A3A8N2D4"/>
<evidence type="ECO:0000259" key="6">
    <source>
        <dbReference type="PROSITE" id="PS50830"/>
    </source>
</evidence>
<keyword evidence="2" id="KW-0255">Endonuclease</keyword>
<keyword evidence="5" id="KW-0732">Signal</keyword>
<dbReference type="SMART" id="SM00318">
    <property type="entry name" value="SNc"/>
    <property type="match status" value="1"/>
</dbReference>
<keyword evidence="1" id="KW-0540">Nuclease</keyword>
<dbReference type="InterPro" id="IPR016071">
    <property type="entry name" value="Staphylococal_nuclease_OB-fold"/>
</dbReference>
<reference evidence="8" key="1">
    <citation type="submission" date="2018-09" db="EMBL/GenBank/DDBJ databases">
        <authorList>
            <person name="Livingstone P.G."/>
            <person name="Whitworth D.E."/>
        </authorList>
    </citation>
    <scope>NUCLEOTIDE SEQUENCE [LARGE SCALE GENOMIC DNA]</scope>
    <source>
        <strain evidence="8">CA051B</strain>
    </source>
</reference>
<evidence type="ECO:0000256" key="2">
    <source>
        <dbReference type="ARBA" id="ARBA00022759"/>
    </source>
</evidence>
<dbReference type="GO" id="GO:0004519">
    <property type="term" value="F:endonuclease activity"/>
    <property type="evidence" value="ECO:0007669"/>
    <property type="project" value="UniProtKB-KW"/>
</dbReference>
<organism evidence="7 8">
    <name type="scientific">Corallococcus llansteffanensis</name>
    <dbReference type="NCBI Taxonomy" id="2316731"/>
    <lineage>
        <taxon>Bacteria</taxon>
        <taxon>Pseudomonadati</taxon>
        <taxon>Myxococcota</taxon>
        <taxon>Myxococcia</taxon>
        <taxon>Myxococcales</taxon>
        <taxon>Cystobacterineae</taxon>
        <taxon>Myxococcaceae</taxon>
        <taxon>Corallococcus</taxon>
    </lineage>
</organism>
<accession>A0A3A8N2D4</accession>
<keyword evidence="8" id="KW-1185">Reference proteome</keyword>
<feature type="chain" id="PRO_5017276098" description="TNase-like domain-containing protein" evidence="5">
    <location>
        <begin position="20"/>
        <end position="480"/>
    </location>
</feature>
<gene>
    <name evidence="7" type="ORF">D7V93_40970</name>
</gene>
<comment type="caution">
    <text evidence="7">The sequence shown here is derived from an EMBL/GenBank/DDBJ whole genome shotgun (WGS) entry which is preliminary data.</text>
</comment>
<dbReference type="PANTHER" id="PTHR12302">
    <property type="entry name" value="EBNA2 BINDING PROTEIN P100"/>
    <property type="match status" value="1"/>
</dbReference>
<feature type="non-terminal residue" evidence="7">
    <location>
        <position position="480"/>
    </location>
</feature>
<evidence type="ECO:0000313" key="8">
    <source>
        <dbReference type="Proteomes" id="UP000272888"/>
    </source>
</evidence>
<protein>
    <recommendedName>
        <fullName evidence="6">TNase-like domain-containing protein</fullName>
    </recommendedName>
</protein>
<dbReference type="GO" id="GO:0016787">
    <property type="term" value="F:hydrolase activity"/>
    <property type="evidence" value="ECO:0007669"/>
    <property type="project" value="UniProtKB-KW"/>
</dbReference>
<dbReference type="PROSITE" id="PS51257">
    <property type="entry name" value="PROKAR_LIPOPROTEIN"/>
    <property type="match status" value="1"/>
</dbReference>
<proteinExistence type="predicted"/>
<dbReference type="EMBL" id="RAWB01000837">
    <property type="protein sequence ID" value="RKH38648.1"/>
    <property type="molecule type" value="Genomic_DNA"/>
</dbReference>
<evidence type="ECO:0000256" key="5">
    <source>
        <dbReference type="SAM" id="SignalP"/>
    </source>
</evidence>
<dbReference type="Proteomes" id="UP000272888">
    <property type="component" value="Unassembled WGS sequence"/>
</dbReference>
<dbReference type="InterPro" id="IPR035437">
    <property type="entry name" value="SNase_OB-fold_sf"/>
</dbReference>
<feature type="region of interest" description="Disordered" evidence="4">
    <location>
        <begin position="266"/>
        <end position="287"/>
    </location>
</feature>
<evidence type="ECO:0000313" key="7">
    <source>
        <dbReference type="EMBL" id="RKH38648.1"/>
    </source>
</evidence>
<keyword evidence="3" id="KW-0378">Hydrolase</keyword>
<dbReference type="Gene3D" id="2.40.50.90">
    <property type="match status" value="1"/>
</dbReference>
<dbReference type="Pfam" id="PF00565">
    <property type="entry name" value="SNase"/>
    <property type="match status" value="1"/>
</dbReference>
<evidence type="ECO:0000256" key="1">
    <source>
        <dbReference type="ARBA" id="ARBA00022722"/>
    </source>
</evidence>
<evidence type="ECO:0000256" key="3">
    <source>
        <dbReference type="ARBA" id="ARBA00022801"/>
    </source>
</evidence>
<evidence type="ECO:0000256" key="4">
    <source>
        <dbReference type="SAM" id="MobiDB-lite"/>
    </source>
</evidence>
<dbReference type="PROSITE" id="PS50830">
    <property type="entry name" value="TNASE_3"/>
    <property type="match status" value="1"/>
</dbReference>
<name>A0A3A8N2D4_9BACT</name>
<feature type="signal peptide" evidence="5">
    <location>
        <begin position="1"/>
        <end position="19"/>
    </location>
</feature>
<feature type="domain" description="TNase-like" evidence="6">
    <location>
        <begin position="26"/>
        <end position="153"/>
    </location>
</feature>
<dbReference type="PANTHER" id="PTHR12302:SF3">
    <property type="entry name" value="SERINE_THREONINE-PROTEIN KINASE 31"/>
    <property type="match status" value="1"/>
</dbReference>